<proteinExistence type="predicted"/>
<name>V6TRM7_GIAIN</name>
<evidence type="ECO:0000313" key="2">
    <source>
        <dbReference type="EMBL" id="ESU39650.1"/>
    </source>
</evidence>
<dbReference type="EMBL" id="AHHH01000464">
    <property type="protein sequence ID" value="ESU39650.1"/>
    <property type="molecule type" value="Genomic_DNA"/>
</dbReference>
<dbReference type="InterPro" id="IPR006212">
    <property type="entry name" value="Furin_repeat"/>
</dbReference>
<reference evidence="2 3" key="2">
    <citation type="journal article" date="2013" name="Genome Biol. Evol.">
        <title>Genome sequencing of Giardia lamblia genotypes A2 and B isolates (DH and GS) and comparative analysis with the genomes of genotypes A1 and E (WB and Pig).</title>
        <authorList>
            <person name="Adam R.D."/>
            <person name="Dahlstrom E.W."/>
            <person name="Martens C.A."/>
            <person name="Bruno D.P."/>
            <person name="Barbian K.D."/>
            <person name="Ricklefs S.M."/>
            <person name="Hernandez M.M."/>
            <person name="Narla N.P."/>
            <person name="Patel R.B."/>
            <person name="Porcella S.F."/>
            <person name="Nash T.E."/>
        </authorList>
    </citation>
    <scope>NUCLEOTIDE SEQUENCE [LARGE SCALE GENOMIC DNA]</scope>
    <source>
        <strain evidence="2 3">GS</strain>
    </source>
</reference>
<feature type="non-terminal residue" evidence="2">
    <location>
        <position position="1"/>
    </location>
</feature>
<feature type="signal peptide" evidence="1">
    <location>
        <begin position="1"/>
        <end position="19"/>
    </location>
</feature>
<organism evidence="2 3">
    <name type="scientific">Giardia intestinalis</name>
    <name type="common">Giardia lamblia</name>
    <dbReference type="NCBI Taxonomy" id="5741"/>
    <lineage>
        <taxon>Eukaryota</taxon>
        <taxon>Metamonada</taxon>
        <taxon>Diplomonadida</taxon>
        <taxon>Hexamitidae</taxon>
        <taxon>Giardiinae</taxon>
        <taxon>Giardia</taxon>
    </lineage>
</organism>
<protein>
    <submittedName>
        <fullName evidence="2">Variant-specific surface protein</fullName>
    </submittedName>
</protein>
<dbReference type="PANTHER" id="PTHR23275">
    <property type="entry name" value="CABRIOLET.-RELATED"/>
    <property type="match status" value="1"/>
</dbReference>
<dbReference type="InterPro" id="IPR005127">
    <property type="entry name" value="Giardia_VSP"/>
</dbReference>
<dbReference type="InterPro" id="IPR009030">
    <property type="entry name" value="Growth_fac_rcpt_cys_sf"/>
</dbReference>
<dbReference type="InterPro" id="IPR052798">
    <property type="entry name" value="Giardia_VSA"/>
</dbReference>
<accession>V6TRM7</accession>
<sequence length="364" mass="37866">VLDKVLVLLIIYFAMGALAAECQSGGTQASQCKQNMCEMIGQTEVCTECNTAGNVPIDGVCMAAVTDTDNICLTASGTEVTSSEKVCGQCANEHFLFKGGCYNVETTPGNLICSAIDETNTAVCKTCAAGYFKNPTNVETSDSCIACSDTTGDGTHVGIANCATCNPPTAAAGKNRNAATCTACDGDNYLKTDENSQATSCVTSQNCGDGFFATTVEGIKRCVSCNDVTNEGIASCQECLKAETTVTCSACNGNKKPNANGTKCIECSDEGVCLQCSTGKLTPTGQCVDSCDKLEGYYADSNVCQPCSPECAKCSTVGTDKCSTCPADLPTHRSLVLLLGPACGARRLRVARSVWPPGRRWVSK</sequence>
<reference evidence="3" key="1">
    <citation type="submission" date="2012-02" db="EMBL/GenBank/DDBJ databases">
        <title>Genome sequencing of Giardia lamblia Genotypes A2 and B isolates (DH and GS) and comparative analysis with the genomes of Genotypes A1 and E (WB and Pig).</title>
        <authorList>
            <person name="Adam R."/>
            <person name="Dahlstrom E."/>
            <person name="Martens C."/>
            <person name="Bruno D."/>
            <person name="Barbian K."/>
            <person name="Porcella S.F."/>
            <person name="Nash T."/>
        </authorList>
    </citation>
    <scope>NUCLEOTIDE SEQUENCE</scope>
    <source>
        <strain evidence="3">GS</strain>
    </source>
</reference>
<dbReference type="Proteomes" id="UP000018040">
    <property type="component" value="Unassembled WGS sequence"/>
</dbReference>
<dbReference type="AlphaFoldDB" id="V6TRM7"/>
<keyword evidence="1" id="KW-0732">Signal</keyword>
<dbReference type="Gene3D" id="2.10.220.10">
    <property type="entry name" value="Hormone Receptor, Insulin-like Growth Factor Receptor 1, Chain A, domain 2"/>
    <property type="match status" value="1"/>
</dbReference>
<dbReference type="VEuPathDB" id="GiardiaDB:QR46_0052"/>
<comment type="caution">
    <text evidence="2">The sequence shown here is derived from an EMBL/GenBank/DDBJ whole genome shotgun (WGS) entry which is preliminary data.</text>
</comment>
<evidence type="ECO:0000313" key="3">
    <source>
        <dbReference type="Proteomes" id="UP000018040"/>
    </source>
</evidence>
<evidence type="ECO:0000256" key="1">
    <source>
        <dbReference type="SAM" id="SignalP"/>
    </source>
</evidence>
<gene>
    <name evidence="2" type="ORF">GSB_155388</name>
</gene>
<dbReference type="SMART" id="SM00261">
    <property type="entry name" value="FU"/>
    <property type="match status" value="3"/>
</dbReference>
<dbReference type="VEuPathDB" id="GiardiaDB:GL50581_2487"/>
<dbReference type="SUPFAM" id="SSF57184">
    <property type="entry name" value="Growth factor receptor domain"/>
    <property type="match status" value="1"/>
</dbReference>
<dbReference type="Pfam" id="PF03302">
    <property type="entry name" value="VSP"/>
    <property type="match status" value="1"/>
</dbReference>
<dbReference type="OrthoDB" id="300641at2759"/>
<dbReference type="PANTHER" id="PTHR23275:SF100">
    <property type="entry name" value="EGF-LIKE DOMAIN-CONTAINING PROTEIN"/>
    <property type="match status" value="1"/>
</dbReference>
<feature type="chain" id="PRO_5004752067" evidence="1">
    <location>
        <begin position="20"/>
        <end position="364"/>
    </location>
</feature>
<dbReference type="VEuPathDB" id="GiardiaDB:DHA2_150136"/>